<reference evidence="1 2" key="1">
    <citation type="submission" date="2019-04" db="EMBL/GenBank/DDBJ databases">
        <authorList>
            <consortium name="Pathogen Informatics"/>
        </authorList>
    </citation>
    <scope>NUCLEOTIDE SEQUENCE [LARGE SCALE GENOMIC DNA]</scope>
    <source>
        <strain evidence="1 2">NCTC9185</strain>
    </source>
</reference>
<accession>A0A4U9DE21</accession>
<organism evidence="1 2">
    <name type="scientific">Raoultella terrigena</name>
    <name type="common">Klebsiella terrigena</name>
    <dbReference type="NCBI Taxonomy" id="577"/>
    <lineage>
        <taxon>Bacteria</taxon>
        <taxon>Pseudomonadati</taxon>
        <taxon>Pseudomonadota</taxon>
        <taxon>Gammaproteobacteria</taxon>
        <taxon>Enterobacterales</taxon>
        <taxon>Enterobacteriaceae</taxon>
        <taxon>Klebsiella/Raoultella group</taxon>
        <taxon>Raoultella</taxon>
    </lineage>
</organism>
<proteinExistence type="predicted"/>
<dbReference type="EMBL" id="CABDVU010000001">
    <property type="protein sequence ID" value="VTN14303.1"/>
    <property type="molecule type" value="Genomic_DNA"/>
</dbReference>
<gene>
    <name evidence="1" type="ORF">NCTC9185_06364</name>
</gene>
<sequence length="73" mass="8124">MICANRLAKVSEIVNNAIADVPTASEKLRRLFQALTEAGSDLFFHDRKLYDIAAVASRERWPSANDIRSTCVS</sequence>
<name>A0A4U9DE21_RAOTE</name>
<protein>
    <submittedName>
        <fullName evidence="1">Uncharacterized protein</fullName>
    </submittedName>
</protein>
<dbReference type="AlphaFoldDB" id="A0A4U9DE21"/>
<evidence type="ECO:0000313" key="1">
    <source>
        <dbReference type="EMBL" id="VTN14303.1"/>
    </source>
</evidence>
<evidence type="ECO:0000313" key="2">
    <source>
        <dbReference type="Proteomes" id="UP000339249"/>
    </source>
</evidence>
<dbReference type="Proteomes" id="UP000339249">
    <property type="component" value="Unassembled WGS sequence"/>
</dbReference>